<proteinExistence type="predicted"/>
<dbReference type="AlphaFoldDB" id="A0AAV8T9X3"/>
<dbReference type="EMBL" id="JAIWQS010000006">
    <property type="protein sequence ID" value="KAJ8763038.1"/>
    <property type="molecule type" value="Genomic_DNA"/>
</dbReference>
<protein>
    <submittedName>
        <fullName evidence="1">Uncharacterized protein</fullName>
    </submittedName>
</protein>
<sequence>MARAIYGRCNLGARFRDRKDVLCILCFKWLKTNSLNTSALLLVFVGKHGSQFTKQNHKATSLFQTGRFCSSVTDHSKASFLGFGAK</sequence>
<comment type="caution">
    <text evidence="1">The sequence shown here is derived from an EMBL/GenBank/DDBJ whole genome shotgun (WGS) entry which is preliminary data.</text>
</comment>
<name>A0AAV8T9X3_9ROSI</name>
<reference evidence="1 2" key="1">
    <citation type="submission" date="2021-09" db="EMBL/GenBank/DDBJ databases">
        <title>Genomic insights and catalytic innovation underlie evolution of tropane alkaloids biosynthesis.</title>
        <authorList>
            <person name="Wang Y.-J."/>
            <person name="Tian T."/>
            <person name="Huang J.-P."/>
            <person name="Huang S.-X."/>
        </authorList>
    </citation>
    <scope>NUCLEOTIDE SEQUENCE [LARGE SCALE GENOMIC DNA]</scope>
    <source>
        <strain evidence="1">KIB-2018</strain>
        <tissue evidence="1">Leaf</tissue>
    </source>
</reference>
<dbReference type="Proteomes" id="UP001159364">
    <property type="component" value="Linkage Group LG06"/>
</dbReference>
<keyword evidence="2" id="KW-1185">Reference proteome</keyword>
<evidence type="ECO:0000313" key="1">
    <source>
        <dbReference type="EMBL" id="KAJ8763038.1"/>
    </source>
</evidence>
<accession>A0AAV8T9X3</accession>
<evidence type="ECO:0000313" key="2">
    <source>
        <dbReference type="Proteomes" id="UP001159364"/>
    </source>
</evidence>
<organism evidence="1 2">
    <name type="scientific">Erythroxylum novogranatense</name>
    <dbReference type="NCBI Taxonomy" id="1862640"/>
    <lineage>
        <taxon>Eukaryota</taxon>
        <taxon>Viridiplantae</taxon>
        <taxon>Streptophyta</taxon>
        <taxon>Embryophyta</taxon>
        <taxon>Tracheophyta</taxon>
        <taxon>Spermatophyta</taxon>
        <taxon>Magnoliopsida</taxon>
        <taxon>eudicotyledons</taxon>
        <taxon>Gunneridae</taxon>
        <taxon>Pentapetalae</taxon>
        <taxon>rosids</taxon>
        <taxon>fabids</taxon>
        <taxon>Malpighiales</taxon>
        <taxon>Erythroxylaceae</taxon>
        <taxon>Erythroxylum</taxon>
    </lineage>
</organism>
<gene>
    <name evidence="1" type="ORF">K2173_023243</name>
</gene>